<dbReference type="UniPathway" id="UPA00143"/>
<dbReference type="Pfam" id="PF21361">
    <property type="entry name" value="Sina_ZnF"/>
    <property type="match status" value="1"/>
</dbReference>
<dbReference type="GO" id="GO:0008270">
    <property type="term" value="F:zinc ion binding"/>
    <property type="evidence" value="ECO:0007669"/>
    <property type="project" value="UniProtKB-KW"/>
</dbReference>
<name>A0A835F0I1_9POAL</name>
<dbReference type="Proteomes" id="UP000636709">
    <property type="component" value="Unassembled WGS sequence"/>
</dbReference>
<evidence type="ECO:0000256" key="3">
    <source>
        <dbReference type="ARBA" id="ARBA00022833"/>
    </source>
</evidence>
<reference evidence="8" key="1">
    <citation type="submission" date="2020-07" db="EMBL/GenBank/DDBJ databases">
        <title>Genome sequence and genetic diversity analysis of an under-domesticated orphan crop, white fonio (Digitaria exilis).</title>
        <authorList>
            <person name="Bennetzen J.L."/>
            <person name="Chen S."/>
            <person name="Ma X."/>
            <person name="Wang X."/>
            <person name="Yssel A.E.J."/>
            <person name="Chaluvadi S.R."/>
            <person name="Johnson M."/>
            <person name="Gangashetty P."/>
            <person name="Hamidou F."/>
            <person name="Sanogo M.D."/>
            <person name="Zwaenepoel A."/>
            <person name="Wallace J."/>
            <person name="Van De Peer Y."/>
            <person name="Van Deynze A."/>
        </authorList>
    </citation>
    <scope>NUCLEOTIDE SEQUENCE</scope>
    <source>
        <tissue evidence="8">Leaves</tissue>
    </source>
</reference>
<dbReference type="PANTHER" id="PTHR46632">
    <property type="entry name" value="E3 UBIQUITIN-PROTEIN LIGASE SINA-LIKE 4"/>
    <property type="match status" value="1"/>
</dbReference>
<proteinExistence type="predicted"/>
<dbReference type="OrthoDB" id="4788989at2759"/>
<dbReference type="EMBL" id="JACEFO010001661">
    <property type="protein sequence ID" value="KAF8724590.1"/>
    <property type="molecule type" value="Genomic_DNA"/>
</dbReference>
<dbReference type="PANTHER" id="PTHR46632:SF31">
    <property type="entry name" value="SIAH-TYPE DOMAIN-CONTAINING PROTEIN"/>
    <property type="match status" value="1"/>
</dbReference>
<comment type="function">
    <text evidence="4">E3 ubiquitin-protein ligase that mediates ubiquitination and subsequent proteasomal degradation of target proteins. E3 ubiquitin ligases accept ubiquitin from an E2 ubiquitin-conjugating enzyme in the form of a thioester and then directly transfers the ubiquitin to targeted substrates. It probably triggers the ubiquitin-mediated degradation of different substrates.</text>
</comment>
<gene>
    <name evidence="8" type="ORF">HU200_020856</name>
</gene>
<organism evidence="8 9">
    <name type="scientific">Digitaria exilis</name>
    <dbReference type="NCBI Taxonomy" id="1010633"/>
    <lineage>
        <taxon>Eukaryota</taxon>
        <taxon>Viridiplantae</taxon>
        <taxon>Streptophyta</taxon>
        <taxon>Embryophyta</taxon>
        <taxon>Tracheophyta</taxon>
        <taxon>Spermatophyta</taxon>
        <taxon>Magnoliopsida</taxon>
        <taxon>Liliopsida</taxon>
        <taxon>Poales</taxon>
        <taxon>Poaceae</taxon>
        <taxon>PACMAD clade</taxon>
        <taxon>Panicoideae</taxon>
        <taxon>Panicodae</taxon>
        <taxon>Paniceae</taxon>
        <taxon>Anthephorinae</taxon>
        <taxon>Digitaria</taxon>
    </lineage>
</organism>
<keyword evidence="9" id="KW-1185">Reference proteome</keyword>
<keyword evidence="2 5" id="KW-0863">Zinc-finger</keyword>
<dbReference type="AlphaFoldDB" id="A0A835F0I1"/>
<comment type="caution">
    <text evidence="8">The sequence shown here is derived from an EMBL/GenBank/DDBJ whole genome shotgun (WGS) entry which is preliminary data.</text>
</comment>
<evidence type="ECO:0000313" key="9">
    <source>
        <dbReference type="Proteomes" id="UP000636709"/>
    </source>
</evidence>
<dbReference type="SUPFAM" id="SSF49599">
    <property type="entry name" value="TRAF domain-like"/>
    <property type="match status" value="1"/>
</dbReference>
<feature type="domain" description="SIAH-type" evidence="7">
    <location>
        <begin position="171"/>
        <end position="229"/>
    </location>
</feature>
<feature type="region of interest" description="Disordered" evidence="6">
    <location>
        <begin position="1"/>
        <end position="22"/>
    </location>
</feature>
<dbReference type="GO" id="GO:0016567">
    <property type="term" value="P:protein ubiquitination"/>
    <property type="evidence" value="ECO:0007669"/>
    <property type="project" value="UniProtKB-UniPathway"/>
</dbReference>
<keyword evidence="1" id="KW-0479">Metal-binding</keyword>
<protein>
    <recommendedName>
        <fullName evidence="7">SIAH-type domain-containing protein</fullName>
    </recommendedName>
</protein>
<dbReference type="Gene3D" id="3.30.40.10">
    <property type="entry name" value="Zinc/RING finger domain, C3HC4 (zinc finger)"/>
    <property type="match status" value="1"/>
</dbReference>
<evidence type="ECO:0000256" key="2">
    <source>
        <dbReference type="ARBA" id="ARBA00022771"/>
    </source>
</evidence>
<evidence type="ECO:0000256" key="6">
    <source>
        <dbReference type="SAM" id="MobiDB-lite"/>
    </source>
</evidence>
<dbReference type="PROSITE" id="PS51081">
    <property type="entry name" value="ZF_SIAH"/>
    <property type="match status" value="1"/>
</dbReference>
<accession>A0A835F0I1</accession>
<evidence type="ECO:0000259" key="7">
    <source>
        <dbReference type="PROSITE" id="PS51081"/>
    </source>
</evidence>
<dbReference type="InterPro" id="IPR013083">
    <property type="entry name" value="Znf_RING/FYVE/PHD"/>
</dbReference>
<dbReference type="InterPro" id="IPR044286">
    <property type="entry name" value="SINL_plant"/>
</dbReference>
<evidence type="ECO:0000256" key="5">
    <source>
        <dbReference type="PROSITE-ProRule" id="PRU00455"/>
    </source>
</evidence>
<evidence type="ECO:0000256" key="1">
    <source>
        <dbReference type="ARBA" id="ARBA00022723"/>
    </source>
</evidence>
<evidence type="ECO:0000256" key="4">
    <source>
        <dbReference type="ARBA" id="ARBA00024004"/>
    </source>
</evidence>
<sequence>MQADVDMAEEQLSRSPSGEGSKKTMVLYAPRCPASTAGAKEEPVVGEVTQGGGGSCAGAAVAGPAVDRPRIDISVDAQLLHCAVAECNRPLKPPIFKVISCLGFFCNGHGHGKIDALAAVMSSCFWLQCEAGHLLCASCRGDRHDEGHCRRCNRATAFVHCGRELDMYVGDARVPCPFKAYGCGLSVVYHATAAHQDACAFAPCHCSVPGCPFTASPPRLRDHLAFDHAWPLDRLAGYGKTLPLRVPAATEPHRLLFVEGDDRRLFALSVRPRGAASFAVSVSCVRTTAAAMAGPRFTCTLWARAPAKEKETEEGAPDMLAGGAGAGRRLMMETDVASCAVPGGTAVEEEGMSLYVPPPMLRGPSKEMNLRVRIDVPLWIPNLQSAPRRNSAPWRMPLRFDDCCD</sequence>
<keyword evidence="3" id="KW-0862">Zinc</keyword>
<evidence type="ECO:0000313" key="8">
    <source>
        <dbReference type="EMBL" id="KAF8724590.1"/>
    </source>
</evidence>
<dbReference type="InterPro" id="IPR013010">
    <property type="entry name" value="Znf_SIAH"/>
</dbReference>